<name>A0A6N4WF04_9MYCO</name>
<accession>A0A6N4WF04</accession>
<protein>
    <submittedName>
        <fullName evidence="1">Uncharacterized protein</fullName>
    </submittedName>
</protein>
<dbReference type="KEGG" id="many:MANY_30980"/>
<gene>
    <name evidence="1" type="ORF">MANY_30980</name>
</gene>
<proteinExistence type="predicted"/>
<keyword evidence="2" id="KW-1185">Reference proteome</keyword>
<dbReference type="RefSeq" id="WP_170313131.1">
    <property type="nucleotide sequence ID" value="NZ_AP022620.1"/>
</dbReference>
<dbReference type="Proteomes" id="UP000467249">
    <property type="component" value="Chromosome"/>
</dbReference>
<evidence type="ECO:0000313" key="1">
    <source>
        <dbReference type="EMBL" id="BBZ77761.1"/>
    </source>
</evidence>
<dbReference type="EMBL" id="AP022620">
    <property type="protein sequence ID" value="BBZ77761.1"/>
    <property type="molecule type" value="Genomic_DNA"/>
</dbReference>
<sequence length="52" mass="5599">MSSPWVTSTDVVRYAIADTVRKLGGDEEAIDDIATAATYAIWCSAFTTGQSR</sequence>
<dbReference type="AlphaFoldDB" id="A0A6N4WF04"/>
<organism evidence="1 2">
    <name type="scientific">Mycolicibacterium anyangense</name>
    <dbReference type="NCBI Taxonomy" id="1431246"/>
    <lineage>
        <taxon>Bacteria</taxon>
        <taxon>Bacillati</taxon>
        <taxon>Actinomycetota</taxon>
        <taxon>Actinomycetes</taxon>
        <taxon>Mycobacteriales</taxon>
        <taxon>Mycobacteriaceae</taxon>
        <taxon>Mycolicibacterium</taxon>
    </lineage>
</organism>
<reference evidence="1 2" key="1">
    <citation type="journal article" date="2019" name="Emerg. Microbes Infect.">
        <title>Comprehensive subspecies identification of 175 nontuberculous mycobacteria species based on 7547 genomic profiles.</title>
        <authorList>
            <person name="Matsumoto Y."/>
            <person name="Kinjo T."/>
            <person name="Motooka D."/>
            <person name="Nabeya D."/>
            <person name="Jung N."/>
            <person name="Uechi K."/>
            <person name="Horii T."/>
            <person name="Iida T."/>
            <person name="Fujita J."/>
            <person name="Nakamura S."/>
        </authorList>
    </citation>
    <scope>NUCLEOTIDE SEQUENCE [LARGE SCALE GENOMIC DNA]</scope>
    <source>
        <strain evidence="1 2">JCM 30275</strain>
    </source>
</reference>
<evidence type="ECO:0000313" key="2">
    <source>
        <dbReference type="Proteomes" id="UP000467249"/>
    </source>
</evidence>